<reference evidence="8" key="1">
    <citation type="submission" date="2018-09" db="EMBL/GenBank/DDBJ databases">
        <authorList>
            <person name="Zhu H."/>
        </authorList>
    </citation>
    <scope>NUCLEOTIDE SEQUENCE [LARGE SCALE GENOMIC DNA]</scope>
    <source>
        <strain evidence="8">K1R23-30</strain>
    </source>
</reference>
<dbReference type="CDD" id="cd00568">
    <property type="entry name" value="TPP_enzymes"/>
    <property type="match status" value="1"/>
</dbReference>
<feature type="domain" description="Thiamine pyrophosphate enzyme central" evidence="4">
    <location>
        <begin position="197"/>
        <end position="326"/>
    </location>
</feature>
<comment type="similarity">
    <text evidence="1 3">Belongs to the TPP enzyme family.</text>
</comment>
<evidence type="ECO:0000259" key="4">
    <source>
        <dbReference type="Pfam" id="PF00205"/>
    </source>
</evidence>
<evidence type="ECO:0000259" key="6">
    <source>
        <dbReference type="Pfam" id="PF02776"/>
    </source>
</evidence>
<feature type="domain" description="Thiamine pyrophosphate enzyme TPP-binding" evidence="5">
    <location>
        <begin position="387"/>
        <end position="533"/>
    </location>
</feature>
<dbReference type="InterPro" id="IPR045229">
    <property type="entry name" value="TPP_enz"/>
</dbReference>
<dbReference type="Gene3D" id="3.40.50.970">
    <property type="match status" value="2"/>
</dbReference>
<dbReference type="Pfam" id="PF00205">
    <property type="entry name" value="TPP_enzyme_M"/>
    <property type="match status" value="1"/>
</dbReference>
<dbReference type="InterPro" id="IPR011766">
    <property type="entry name" value="TPP_enzyme_TPP-bd"/>
</dbReference>
<dbReference type="GO" id="GO:0003984">
    <property type="term" value="F:acetolactate synthase activity"/>
    <property type="evidence" value="ECO:0007669"/>
    <property type="project" value="TreeGrafter"/>
</dbReference>
<evidence type="ECO:0000256" key="1">
    <source>
        <dbReference type="ARBA" id="ARBA00007812"/>
    </source>
</evidence>
<dbReference type="PANTHER" id="PTHR18968">
    <property type="entry name" value="THIAMINE PYROPHOSPHATE ENZYMES"/>
    <property type="match status" value="1"/>
</dbReference>
<dbReference type="AlphaFoldDB" id="A0A3A3FHC1"/>
<dbReference type="GO" id="GO:0030976">
    <property type="term" value="F:thiamine pyrophosphate binding"/>
    <property type="evidence" value="ECO:0007669"/>
    <property type="project" value="InterPro"/>
</dbReference>
<dbReference type="OrthoDB" id="8664451at2"/>
<dbReference type="NCBIfam" id="NF005470">
    <property type="entry name" value="PRK07064.1"/>
    <property type="match status" value="1"/>
</dbReference>
<keyword evidence="2 3" id="KW-0786">Thiamine pyrophosphate</keyword>
<dbReference type="SUPFAM" id="SSF52518">
    <property type="entry name" value="Thiamin diphosphate-binding fold (THDP-binding)"/>
    <property type="match status" value="2"/>
</dbReference>
<dbReference type="GO" id="GO:0050660">
    <property type="term" value="F:flavin adenine dinucleotide binding"/>
    <property type="evidence" value="ECO:0007669"/>
    <property type="project" value="TreeGrafter"/>
</dbReference>
<protein>
    <submittedName>
        <fullName evidence="7">Thiamine pyrophosphate-binding protein</fullName>
    </submittedName>
</protein>
<dbReference type="GO" id="GO:0005948">
    <property type="term" value="C:acetolactate synthase complex"/>
    <property type="evidence" value="ECO:0007669"/>
    <property type="project" value="TreeGrafter"/>
</dbReference>
<evidence type="ECO:0000313" key="7">
    <source>
        <dbReference type="EMBL" id="RJF92796.1"/>
    </source>
</evidence>
<dbReference type="Pfam" id="PF02775">
    <property type="entry name" value="TPP_enzyme_C"/>
    <property type="match status" value="1"/>
</dbReference>
<dbReference type="Pfam" id="PF02776">
    <property type="entry name" value="TPP_enzyme_N"/>
    <property type="match status" value="1"/>
</dbReference>
<dbReference type="Proteomes" id="UP000265955">
    <property type="component" value="Unassembled WGS sequence"/>
</dbReference>
<proteinExistence type="inferred from homology"/>
<evidence type="ECO:0000256" key="3">
    <source>
        <dbReference type="RuleBase" id="RU362132"/>
    </source>
</evidence>
<dbReference type="InterPro" id="IPR012000">
    <property type="entry name" value="Thiamin_PyroP_enz_cen_dom"/>
</dbReference>
<keyword evidence="8" id="KW-1185">Reference proteome</keyword>
<dbReference type="InterPro" id="IPR029035">
    <property type="entry name" value="DHS-like_NAD/FAD-binding_dom"/>
</dbReference>
<dbReference type="SUPFAM" id="SSF52467">
    <property type="entry name" value="DHS-like NAD/FAD-binding domain"/>
    <property type="match status" value="1"/>
</dbReference>
<dbReference type="GO" id="GO:0000287">
    <property type="term" value="F:magnesium ion binding"/>
    <property type="evidence" value="ECO:0007669"/>
    <property type="project" value="InterPro"/>
</dbReference>
<evidence type="ECO:0000256" key="2">
    <source>
        <dbReference type="ARBA" id="ARBA00023052"/>
    </source>
</evidence>
<dbReference type="PANTHER" id="PTHR18968:SF13">
    <property type="entry name" value="ACETOLACTATE SYNTHASE CATALYTIC SUBUNIT, MITOCHONDRIAL"/>
    <property type="match status" value="1"/>
</dbReference>
<dbReference type="GO" id="GO:0009097">
    <property type="term" value="P:isoleucine biosynthetic process"/>
    <property type="evidence" value="ECO:0007669"/>
    <property type="project" value="TreeGrafter"/>
</dbReference>
<accession>A0A3A3FHC1</accession>
<sequence length="560" mass="59168">MPKQNKVTVGCAIAAFLEQCNVKAAFGVISIHNMPILDAFGERGKIRFIPARGEAGGANMADAYARTTGGLGVCLTSTGTAAGNASGAMVEALTAGTPMLHLTGQIETPYLDQSLSYIHEAPDQLAMLKAVSKAAFRIRSIDTAISTVKLAVQTALTPPMGPVSVEIPIDIQAALIDMPADLRPLPIACQEPSAHALDELAARLMKAKRPMLWLGGGTRGAGAQVKRLMDMGIGVVTTTQGRGVVPEDDARSLGAFNLHKPVENFYQTCDAMVVVGSRLRGNETLKYELKLPRPLLRIDVDPAAEGRCYQSDYFVCGDAALALQGLADRLEGKMQIDPSFIGDLQKARDTAVAGLIDGLGPYSALVAKLQEAAGRSFNWVRDVTVSNSTWGNRFLRIFDPTAGVHALGGGIGQGLAMAIGAAVGAAETASRKKTFCLAGDGGFILNLGELATAVQERADMVIVLMNDKGYGVIKNIQDVQYGGRRHYVDLHTPDYALLSKSLSLRHARISNLADVETGLRTALSEPGPFLLEIDMLSIGSFKTAFAGPPVKVEEAAAAVV</sequence>
<feature type="domain" description="Thiamine pyrophosphate enzyme N-terminal TPP-binding" evidence="6">
    <location>
        <begin position="8"/>
        <end position="127"/>
    </location>
</feature>
<organism evidence="7 8">
    <name type="scientific">Noviherbaspirillum saxi</name>
    <dbReference type="NCBI Taxonomy" id="2320863"/>
    <lineage>
        <taxon>Bacteria</taxon>
        <taxon>Pseudomonadati</taxon>
        <taxon>Pseudomonadota</taxon>
        <taxon>Betaproteobacteria</taxon>
        <taxon>Burkholderiales</taxon>
        <taxon>Oxalobacteraceae</taxon>
        <taxon>Noviherbaspirillum</taxon>
    </lineage>
</organism>
<dbReference type="GO" id="GO:0009099">
    <property type="term" value="P:L-valine biosynthetic process"/>
    <property type="evidence" value="ECO:0007669"/>
    <property type="project" value="TreeGrafter"/>
</dbReference>
<evidence type="ECO:0000313" key="8">
    <source>
        <dbReference type="Proteomes" id="UP000265955"/>
    </source>
</evidence>
<dbReference type="InterPro" id="IPR012001">
    <property type="entry name" value="Thiamin_PyroP_enz_TPP-bd_dom"/>
</dbReference>
<dbReference type="RefSeq" id="WP_119772117.1">
    <property type="nucleotide sequence ID" value="NZ_QYUO01000003.1"/>
</dbReference>
<comment type="caution">
    <text evidence="7">The sequence shown here is derived from an EMBL/GenBank/DDBJ whole genome shotgun (WGS) entry which is preliminary data.</text>
</comment>
<dbReference type="Gene3D" id="3.40.50.1220">
    <property type="entry name" value="TPP-binding domain"/>
    <property type="match status" value="1"/>
</dbReference>
<dbReference type="EMBL" id="QYUO01000003">
    <property type="protein sequence ID" value="RJF92796.1"/>
    <property type="molecule type" value="Genomic_DNA"/>
</dbReference>
<evidence type="ECO:0000259" key="5">
    <source>
        <dbReference type="Pfam" id="PF02775"/>
    </source>
</evidence>
<dbReference type="InterPro" id="IPR029061">
    <property type="entry name" value="THDP-binding"/>
</dbReference>
<gene>
    <name evidence="7" type="ORF">D3871_26725</name>
</gene>
<name>A0A3A3FHC1_9BURK</name>
<dbReference type="CDD" id="cd07035">
    <property type="entry name" value="TPP_PYR_POX_like"/>
    <property type="match status" value="1"/>
</dbReference>